<name>A0A9D3XC76_9SAUR</name>
<gene>
    <name evidence="2" type="ORF">KIL84_010765</name>
</gene>
<keyword evidence="3" id="KW-1185">Reference proteome</keyword>
<organism evidence="2 3">
    <name type="scientific">Mauremys mutica</name>
    <name type="common">yellowpond turtle</name>
    <dbReference type="NCBI Taxonomy" id="74926"/>
    <lineage>
        <taxon>Eukaryota</taxon>
        <taxon>Metazoa</taxon>
        <taxon>Chordata</taxon>
        <taxon>Craniata</taxon>
        <taxon>Vertebrata</taxon>
        <taxon>Euteleostomi</taxon>
        <taxon>Archelosauria</taxon>
        <taxon>Testudinata</taxon>
        <taxon>Testudines</taxon>
        <taxon>Cryptodira</taxon>
        <taxon>Durocryptodira</taxon>
        <taxon>Testudinoidea</taxon>
        <taxon>Geoemydidae</taxon>
        <taxon>Geoemydinae</taxon>
        <taxon>Mauremys</taxon>
    </lineage>
</organism>
<feature type="compositionally biased region" description="Basic and acidic residues" evidence="1">
    <location>
        <begin position="77"/>
        <end position="87"/>
    </location>
</feature>
<comment type="caution">
    <text evidence="2">The sequence shown here is derived from an EMBL/GenBank/DDBJ whole genome shotgun (WGS) entry which is preliminary data.</text>
</comment>
<dbReference type="Proteomes" id="UP000827986">
    <property type="component" value="Unassembled WGS sequence"/>
</dbReference>
<accession>A0A9D3XC76</accession>
<reference evidence="2" key="1">
    <citation type="submission" date="2021-09" db="EMBL/GenBank/DDBJ databases">
        <title>The genome of Mauremys mutica provides insights into the evolution of semi-aquatic lifestyle.</title>
        <authorList>
            <person name="Gong S."/>
            <person name="Gao Y."/>
        </authorList>
    </citation>
    <scope>NUCLEOTIDE SEQUENCE</scope>
    <source>
        <strain evidence="2">MM-2020</strain>
        <tissue evidence="2">Muscle</tissue>
    </source>
</reference>
<dbReference type="AlphaFoldDB" id="A0A9D3XC76"/>
<evidence type="ECO:0000313" key="3">
    <source>
        <dbReference type="Proteomes" id="UP000827986"/>
    </source>
</evidence>
<dbReference type="EMBL" id="JAHDVG010000474">
    <property type="protein sequence ID" value="KAH1177063.1"/>
    <property type="molecule type" value="Genomic_DNA"/>
</dbReference>
<sequence>MAPLEATTLWGHREILFGLMRELHSPVVLGIPAHRLQPAHLLVVRHDMLSVPVSPAILFPESQTRPSSPLQLTQSSKEFRDAKRGAKGDPGNLHDLLHSSRDSY</sequence>
<feature type="compositionally biased region" description="Basic and acidic residues" evidence="1">
    <location>
        <begin position="95"/>
        <end position="104"/>
    </location>
</feature>
<feature type="region of interest" description="Disordered" evidence="1">
    <location>
        <begin position="60"/>
        <end position="104"/>
    </location>
</feature>
<proteinExistence type="predicted"/>
<evidence type="ECO:0000256" key="1">
    <source>
        <dbReference type="SAM" id="MobiDB-lite"/>
    </source>
</evidence>
<protein>
    <submittedName>
        <fullName evidence="2">Uncharacterized protein</fullName>
    </submittedName>
</protein>
<feature type="compositionally biased region" description="Polar residues" evidence="1">
    <location>
        <begin position="61"/>
        <end position="76"/>
    </location>
</feature>
<evidence type="ECO:0000313" key="2">
    <source>
        <dbReference type="EMBL" id="KAH1177063.1"/>
    </source>
</evidence>